<protein>
    <recommendedName>
        <fullName evidence="2">MADF domain-containing protein</fullName>
    </recommendedName>
</protein>
<organism evidence="3 4">
    <name type="scientific">Diatraea saccharalis</name>
    <name type="common">sugarcane borer</name>
    <dbReference type="NCBI Taxonomy" id="40085"/>
    <lineage>
        <taxon>Eukaryota</taxon>
        <taxon>Metazoa</taxon>
        <taxon>Ecdysozoa</taxon>
        <taxon>Arthropoda</taxon>
        <taxon>Hexapoda</taxon>
        <taxon>Insecta</taxon>
        <taxon>Pterygota</taxon>
        <taxon>Neoptera</taxon>
        <taxon>Endopterygota</taxon>
        <taxon>Lepidoptera</taxon>
        <taxon>Glossata</taxon>
        <taxon>Ditrysia</taxon>
        <taxon>Pyraloidea</taxon>
        <taxon>Crambidae</taxon>
        <taxon>Crambinae</taxon>
        <taxon>Diatraea</taxon>
    </lineage>
</organism>
<dbReference type="PANTHER" id="PTHR21505">
    <property type="entry name" value="MADF DOMAIN-CONTAINING PROTEIN-RELATED"/>
    <property type="match status" value="1"/>
</dbReference>
<name>A0A9N9MZP5_9NEOP</name>
<evidence type="ECO:0000256" key="1">
    <source>
        <dbReference type="SAM" id="MobiDB-lite"/>
    </source>
</evidence>
<feature type="compositionally biased region" description="Polar residues" evidence="1">
    <location>
        <begin position="174"/>
        <end position="191"/>
    </location>
</feature>
<feature type="compositionally biased region" description="Polar residues" evidence="1">
    <location>
        <begin position="83"/>
        <end position="97"/>
    </location>
</feature>
<dbReference type="PROSITE" id="PS51029">
    <property type="entry name" value="MADF"/>
    <property type="match status" value="1"/>
</dbReference>
<dbReference type="OrthoDB" id="6776070at2759"/>
<evidence type="ECO:0000313" key="4">
    <source>
        <dbReference type="Proteomes" id="UP001153714"/>
    </source>
</evidence>
<dbReference type="PANTHER" id="PTHR21505:SF12">
    <property type="entry name" value="MADF DOMAIN-CONTAINING PROTEIN-RELATED"/>
    <property type="match status" value="1"/>
</dbReference>
<dbReference type="EMBL" id="OU893332">
    <property type="protein sequence ID" value="CAG9782213.1"/>
    <property type="molecule type" value="Genomic_DNA"/>
</dbReference>
<gene>
    <name evidence="3" type="ORF">DIATSA_LOCUS493</name>
</gene>
<dbReference type="Proteomes" id="UP001153714">
    <property type="component" value="Chromosome 1"/>
</dbReference>
<dbReference type="Pfam" id="PF10545">
    <property type="entry name" value="MADF_DNA_bdg"/>
    <property type="match status" value="1"/>
</dbReference>
<dbReference type="SMART" id="SM00595">
    <property type="entry name" value="MADF"/>
    <property type="match status" value="1"/>
</dbReference>
<evidence type="ECO:0000313" key="3">
    <source>
        <dbReference type="EMBL" id="CAG9782213.1"/>
    </source>
</evidence>
<evidence type="ECO:0000259" key="2">
    <source>
        <dbReference type="PROSITE" id="PS51029"/>
    </source>
</evidence>
<reference evidence="3" key="1">
    <citation type="submission" date="2021-12" db="EMBL/GenBank/DDBJ databases">
        <authorList>
            <person name="King R."/>
        </authorList>
    </citation>
    <scope>NUCLEOTIDE SEQUENCE</scope>
</reference>
<dbReference type="InterPro" id="IPR006578">
    <property type="entry name" value="MADF-dom"/>
</dbReference>
<keyword evidence="4" id="KW-1185">Reference proteome</keyword>
<reference evidence="3" key="2">
    <citation type="submission" date="2022-10" db="EMBL/GenBank/DDBJ databases">
        <authorList>
            <consortium name="ENA_rothamsted_submissions"/>
            <consortium name="culmorum"/>
            <person name="King R."/>
        </authorList>
    </citation>
    <scope>NUCLEOTIDE SEQUENCE</scope>
</reference>
<accession>A0A9N9MZP5</accession>
<sequence>MWNNELELKFIEYFQSEPILWDAKHRHYKDKSLNHDAWNRLAELMKIEVPELKKKKDSLFASYRKYRKMAEEPSTSTEDREATQTINETRTQQTSRSRVIQSEVKEAGKVLNEALSTFQENIKKRESQILPDDCEVYGIMLAKKLRTFSEIEKLEIMYEIDGIIINHRRAKQSPQFSRNTFTPSPSTIGRPSSSMSSYSEPLPCVYQQNTRMAYSEPQIHILDRQNIRQVHSEPPQIHIPEEQNTGQFYELPPVQISEGQNTQIGDDTRVRILRNELVSDVISEAYNNA</sequence>
<feature type="region of interest" description="Disordered" evidence="1">
    <location>
        <begin position="70"/>
        <end position="97"/>
    </location>
</feature>
<feature type="domain" description="MADF" evidence="2">
    <location>
        <begin position="9"/>
        <end position="105"/>
    </location>
</feature>
<feature type="region of interest" description="Disordered" evidence="1">
    <location>
        <begin position="174"/>
        <end position="196"/>
    </location>
</feature>
<proteinExistence type="predicted"/>
<dbReference type="AlphaFoldDB" id="A0A9N9MZP5"/>